<accession>A0AAD6RUM9</accession>
<dbReference type="InterPro" id="IPR050905">
    <property type="entry name" value="Plant_NBS-LRR"/>
</dbReference>
<dbReference type="PANTHER" id="PTHR33463:SF135">
    <property type="entry name" value="RESISTANCE PROTEIN RPS2, PUTATIVE-RELATED"/>
    <property type="match status" value="1"/>
</dbReference>
<dbReference type="AlphaFoldDB" id="A0AAD6RUM9"/>
<keyword evidence="4" id="KW-1185">Reference proteome</keyword>
<dbReference type="PANTHER" id="PTHR33463">
    <property type="entry name" value="NB-ARC DOMAIN-CONTAINING PROTEIN-RELATED"/>
    <property type="match status" value="1"/>
</dbReference>
<dbReference type="InterPro" id="IPR032675">
    <property type="entry name" value="LRR_dom_sf"/>
</dbReference>
<dbReference type="SUPFAM" id="SSF52047">
    <property type="entry name" value="RNI-like"/>
    <property type="match status" value="1"/>
</dbReference>
<dbReference type="EMBL" id="JAQIZT010000001">
    <property type="protein sequence ID" value="KAJ7014920.1"/>
    <property type="molecule type" value="Genomic_DNA"/>
</dbReference>
<name>A0AAD6RUM9_9ROSI</name>
<keyword evidence="1" id="KW-0611">Plant defense</keyword>
<evidence type="ECO:0000256" key="1">
    <source>
        <dbReference type="ARBA" id="ARBA00022821"/>
    </source>
</evidence>
<dbReference type="Gene3D" id="3.80.10.10">
    <property type="entry name" value="Ribonuclease Inhibitor"/>
    <property type="match status" value="1"/>
</dbReference>
<evidence type="ECO:0000313" key="4">
    <source>
        <dbReference type="Proteomes" id="UP001164929"/>
    </source>
</evidence>
<dbReference type="Proteomes" id="UP001164929">
    <property type="component" value="Chromosome 1"/>
</dbReference>
<evidence type="ECO:0000259" key="2">
    <source>
        <dbReference type="Pfam" id="PF23247"/>
    </source>
</evidence>
<proteinExistence type="predicted"/>
<evidence type="ECO:0000313" key="3">
    <source>
        <dbReference type="EMBL" id="KAJ7014920.1"/>
    </source>
</evidence>
<sequence length="339" mass="39065">MVTVSSCKSLEEVFELGEENELLSSLTQLWLQRLPELKCIWKGPTRHLSLQSLAHLKLDYLDKLTFIFTQSLAHSLPKLERLEISKCGELKHIIREEDGEREIIRESPGFPKLKSIIIKECGKLEYVFPVSGSLTLQSIPQLETLEIRDCHELKHIIREEDAERKIIPESPGQDDQASPINVEKEIVLPNLKKLSLEQLSSIVCFSFKWCDYFLFPRLEKLKVHQCPKLTTKFTTTPDGSMSAQSKLKIQALIESGPEIMGWKKKKMVMIGRLIIRSFPNQARLVSCYMISRLVLRICFRLAGNIDLSIYVPQKNNVACPLLYKHPEVRAYVWTFMRSP</sequence>
<feature type="domain" description="Disease resistance protein At4g27190-like leucine-rich repeats" evidence="2">
    <location>
        <begin position="109"/>
        <end position="249"/>
    </location>
</feature>
<organism evidence="3 4">
    <name type="scientific">Populus alba x Populus x berolinensis</name>
    <dbReference type="NCBI Taxonomy" id="444605"/>
    <lineage>
        <taxon>Eukaryota</taxon>
        <taxon>Viridiplantae</taxon>
        <taxon>Streptophyta</taxon>
        <taxon>Embryophyta</taxon>
        <taxon>Tracheophyta</taxon>
        <taxon>Spermatophyta</taxon>
        <taxon>Magnoliopsida</taxon>
        <taxon>eudicotyledons</taxon>
        <taxon>Gunneridae</taxon>
        <taxon>Pentapetalae</taxon>
        <taxon>rosids</taxon>
        <taxon>fabids</taxon>
        <taxon>Malpighiales</taxon>
        <taxon>Salicaceae</taxon>
        <taxon>Saliceae</taxon>
        <taxon>Populus</taxon>
    </lineage>
</organism>
<reference evidence="3 4" key="1">
    <citation type="journal article" date="2023" name="Mol. Ecol. Resour.">
        <title>Chromosome-level genome assembly of a triploid poplar Populus alba 'Berolinensis'.</title>
        <authorList>
            <person name="Chen S."/>
            <person name="Yu Y."/>
            <person name="Wang X."/>
            <person name="Wang S."/>
            <person name="Zhang T."/>
            <person name="Zhou Y."/>
            <person name="He R."/>
            <person name="Meng N."/>
            <person name="Wang Y."/>
            <person name="Liu W."/>
            <person name="Liu Z."/>
            <person name="Liu J."/>
            <person name="Guo Q."/>
            <person name="Huang H."/>
            <person name="Sederoff R.R."/>
            <person name="Wang G."/>
            <person name="Qu G."/>
            <person name="Chen S."/>
        </authorList>
    </citation>
    <scope>NUCLEOTIDE SEQUENCE [LARGE SCALE GENOMIC DNA]</scope>
    <source>
        <strain evidence="3">SC-2020</strain>
    </source>
</reference>
<protein>
    <recommendedName>
        <fullName evidence="2">Disease resistance protein At4g27190-like leucine-rich repeats domain-containing protein</fullName>
    </recommendedName>
</protein>
<gene>
    <name evidence="3" type="ORF">NC653_004274</name>
</gene>
<feature type="domain" description="Disease resistance protein At4g27190-like leucine-rich repeats" evidence="2">
    <location>
        <begin position="3"/>
        <end position="88"/>
    </location>
</feature>
<comment type="caution">
    <text evidence="3">The sequence shown here is derived from an EMBL/GenBank/DDBJ whole genome shotgun (WGS) entry which is preliminary data.</text>
</comment>
<dbReference type="Pfam" id="PF23247">
    <property type="entry name" value="LRR_RPS2"/>
    <property type="match status" value="2"/>
</dbReference>
<dbReference type="InterPro" id="IPR057135">
    <property type="entry name" value="At4g27190-like_LRR"/>
</dbReference>